<dbReference type="Pfam" id="PF10648">
    <property type="entry name" value="Gmad2"/>
    <property type="match status" value="1"/>
</dbReference>
<proteinExistence type="predicted"/>
<evidence type="ECO:0000313" key="3">
    <source>
        <dbReference type="Proteomes" id="UP000178534"/>
    </source>
</evidence>
<gene>
    <name evidence="2" type="ORF">A2942_04835</name>
</gene>
<evidence type="ECO:0000313" key="2">
    <source>
        <dbReference type="EMBL" id="OGZ11695.1"/>
    </source>
</evidence>
<dbReference type="EMBL" id="MHLP01000033">
    <property type="protein sequence ID" value="OGZ11695.1"/>
    <property type="molecule type" value="Genomic_DNA"/>
</dbReference>
<dbReference type="AlphaFoldDB" id="A0A1G2DDI7"/>
<dbReference type="STRING" id="1798665.A2942_04835"/>
<sequence length="300" mass="32302">MGKQVLLIGFLLVLMLVGLTGVFLWRCSDDWCLTFDWQKARVADSFDRCLQLGFPVMESYPRKCAVNGKTFTESVPPITLSPNATISVTAPTLGGTIISPFVVRGEAPGTWYFEATFPVTLFDGNGKAITVTYATAKSDWMTTALVPFEATLTFEAPVTATGILLLKKNNPTDLSQYDDSVSIPVRFEQSSVQPEAEGALEGTMTIGPICPVELVGEPCSPTAEMYAARKVFVFSKDRKKLIKTLTPDAQGKFRTTLPGGTYVIDMEPEGIGGINGVPATVSIVPGKSVSLVIDVDTGIR</sequence>
<protein>
    <recommendedName>
        <fullName evidence="1">Bacterial spore germination immunoglobulin-like domain-containing protein</fullName>
    </recommendedName>
</protein>
<accession>A0A1G2DDI7</accession>
<organism evidence="2 3">
    <name type="scientific">Candidatus Lloydbacteria bacterium RIFCSPLOWO2_01_FULL_50_20</name>
    <dbReference type="NCBI Taxonomy" id="1798665"/>
    <lineage>
        <taxon>Bacteria</taxon>
        <taxon>Candidatus Lloydiibacteriota</taxon>
    </lineage>
</organism>
<comment type="caution">
    <text evidence="2">The sequence shown here is derived from an EMBL/GenBank/DDBJ whole genome shotgun (WGS) entry which is preliminary data.</text>
</comment>
<dbReference type="Proteomes" id="UP000178534">
    <property type="component" value="Unassembled WGS sequence"/>
</dbReference>
<reference evidence="2 3" key="1">
    <citation type="journal article" date="2016" name="Nat. Commun.">
        <title>Thousands of microbial genomes shed light on interconnected biogeochemical processes in an aquifer system.</title>
        <authorList>
            <person name="Anantharaman K."/>
            <person name="Brown C.T."/>
            <person name="Hug L.A."/>
            <person name="Sharon I."/>
            <person name="Castelle C.J."/>
            <person name="Probst A.J."/>
            <person name="Thomas B.C."/>
            <person name="Singh A."/>
            <person name="Wilkins M.J."/>
            <person name="Karaoz U."/>
            <person name="Brodie E.L."/>
            <person name="Williams K.H."/>
            <person name="Hubbard S.S."/>
            <person name="Banfield J.F."/>
        </authorList>
    </citation>
    <scope>NUCLEOTIDE SEQUENCE [LARGE SCALE GENOMIC DNA]</scope>
</reference>
<evidence type="ECO:0000259" key="1">
    <source>
        <dbReference type="Pfam" id="PF10648"/>
    </source>
</evidence>
<feature type="domain" description="Bacterial spore germination immunoglobulin-like" evidence="1">
    <location>
        <begin position="86"/>
        <end position="171"/>
    </location>
</feature>
<dbReference type="InterPro" id="IPR018911">
    <property type="entry name" value="Gmad2_Ig-like_dom"/>
</dbReference>
<name>A0A1G2DDI7_9BACT</name>